<protein>
    <submittedName>
        <fullName evidence="1">Uncharacterized protein</fullName>
    </submittedName>
</protein>
<dbReference type="EMBL" id="MN988486">
    <property type="protein sequence ID" value="QIG67983.1"/>
    <property type="molecule type" value="Genomic_DNA"/>
</dbReference>
<organism evidence="1 2">
    <name type="scientific">Rhizobium phage RHph_Y68</name>
    <dbReference type="NCBI Taxonomy" id="2509787"/>
    <lineage>
        <taxon>Viruses</taxon>
        <taxon>Duplodnaviria</taxon>
        <taxon>Heunggongvirae</taxon>
        <taxon>Uroviricota</taxon>
        <taxon>Caudoviricetes</taxon>
        <taxon>Pootjesviridae</taxon>
        <taxon>Staniewskivirinae</taxon>
        <taxon>Trinifflemingvirus</taxon>
        <taxon>Trinifflemingvirus Y68</taxon>
    </lineage>
</organism>
<sequence>MSKPDTDVKEFVNIIRKNDFLKFSETMNNVMKQTVAEESAKLLKK</sequence>
<gene>
    <name evidence="1" type="ORF">EVB55_048</name>
</gene>
<reference evidence="1" key="1">
    <citation type="submission" date="2020-01" db="EMBL/GenBank/DDBJ databases">
        <title>Patterns of diversity and host range of bacteriophage communities associated with bean-nodulatin bacteria.</title>
        <authorList>
            <person name="Vann Cauwenberghe J."/>
            <person name="Santamaria R.I."/>
            <person name="Bustos P."/>
            <person name="Juarez S."/>
            <person name="Gonzalez V."/>
        </authorList>
    </citation>
    <scope>NUCLEOTIDE SEQUENCE</scope>
</reference>
<evidence type="ECO:0000313" key="1">
    <source>
        <dbReference type="EMBL" id="QIG67983.1"/>
    </source>
</evidence>
<evidence type="ECO:0000313" key="2">
    <source>
        <dbReference type="Proteomes" id="UP000605518"/>
    </source>
</evidence>
<accession>A0A7S5US95</accession>
<keyword evidence="2" id="KW-1185">Reference proteome</keyword>
<proteinExistence type="predicted"/>
<name>A0A7S5US95_9CAUD</name>
<dbReference type="Proteomes" id="UP000605518">
    <property type="component" value="Segment"/>
</dbReference>